<accession>A0ACA9NXP5</accession>
<comment type="caution">
    <text evidence="1">The sequence shown here is derived from an EMBL/GenBank/DDBJ whole genome shotgun (WGS) entry which is preliminary data.</text>
</comment>
<dbReference type="EMBL" id="CAJVPT010026765">
    <property type="protein sequence ID" value="CAG8680756.1"/>
    <property type="molecule type" value="Genomic_DNA"/>
</dbReference>
<feature type="non-terminal residue" evidence="1">
    <location>
        <position position="1"/>
    </location>
</feature>
<keyword evidence="2" id="KW-1185">Reference proteome</keyword>
<dbReference type="Proteomes" id="UP000789525">
    <property type="component" value="Unassembled WGS sequence"/>
</dbReference>
<sequence>GSADWEELERMRDQQNTMNNQQHAKYQIGHPKTLSTISDATHLAKVWANRRAFVCSFYCVAGAGGAECAVAWRQQHDTATSVNCMNRIESLIVKDAAWLLEDHIQVVPTDTFLCLNFPNRDMELNSKQLTEVLADAMDAHHALYRFHILHRDISPNNILINTATGRGLLIDLDMAKDLLDTTEFVGRPEITGTVFYISPALVHSPGRNFDSLESRTRVLGEVFPSLRGDGFEQVSRAKREFLGTYVSVAGCPNLSQAIFRSSKELSDLYAMVKAIDAIAIEVRDQFAVALQNPVYNTDPTRHYQAEKSEDLTEVLDLLSQDIIILEKTNGPLESLRQDLQKCRDSINTHIFPSYNVFIRRWRAASLDPPSVCIPYIAPRNLLYIDPLIGVMKPTQKPSHDPLTESPTKNRHKKRKSTLQDISASEQK</sequence>
<organism evidence="1 2">
    <name type="scientific">Acaulospora colombiana</name>
    <dbReference type="NCBI Taxonomy" id="27376"/>
    <lineage>
        <taxon>Eukaryota</taxon>
        <taxon>Fungi</taxon>
        <taxon>Fungi incertae sedis</taxon>
        <taxon>Mucoromycota</taxon>
        <taxon>Glomeromycotina</taxon>
        <taxon>Glomeromycetes</taxon>
        <taxon>Diversisporales</taxon>
        <taxon>Acaulosporaceae</taxon>
        <taxon>Acaulospora</taxon>
    </lineage>
</organism>
<proteinExistence type="predicted"/>
<evidence type="ECO:0000313" key="1">
    <source>
        <dbReference type="EMBL" id="CAG8680756.1"/>
    </source>
</evidence>
<protein>
    <submittedName>
        <fullName evidence="1">16743_t:CDS:1</fullName>
    </submittedName>
</protein>
<evidence type="ECO:0000313" key="2">
    <source>
        <dbReference type="Proteomes" id="UP000789525"/>
    </source>
</evidence>
<name>A0ACA9NXP5_9GLOM</name>
<reference evidence="1" key="1">
    <citation type="submission" date="2021-06" db="EMBL/GenBank/DDBJ databases">
        <authorList>
            <person name="Kallberg Y."/>
            <person name="Tangrot J."/>
            <person name="Rosling A."/>
        </authorList>
    </citation>
    <scope>NUCLEOTIDE SEQUENCE</scope>
    <source>
        <strain evidence="1">CL356</strain>
    </source>
</reference>
<gene>
    <name evidence="1" type="ORF">ACOLOM_LOCUS9326</name>
</gene>